<dbReference type="InterPro" id="IPR013087">
    <property type="entry name" value="Znf_C2H2_type"/>
</dbReference>
<reference evidence="3 4" key="1">
    <citation type="submission" date="2019-03" db="EMBL/GenBank/DDBJ databases">
        <title>Rhodosporidium diobovatum UCD-FST 08-225 genome sequencing, assembly, and annotation.</title>
        <authorList>
            <person name="Fakankun I.U."/>
            <person name="Fristensky B."/>
            <person name="Levin D.B."/>
        </authorList>
    </citation>
    <scope>NUCLEOTIDE SEQUENCE [LARGE SCALE GENOMIC DNA]</scope>
    <source>
        <strain evidence="3 4">UCD-FST 08-225</strain>
    </source>
</reference>
<dbReference type="PROSITE" id="PS00028">
    <property type="entry name" value="ZINC_FINGER_C2H2_1"/>
    <property type="match status" value="1"/>
</dbReference>
<dbReference type="Proteomes" id="UP000311382">
    <property type="component" value="Unassembled WGS sequence"/>
</dbReference>
<evidence type="ECO:0000313" key="4">
    <source>
        <dbReference type="Proteomes" id="UP000311382"/>
    </source>
</evidence>
<feature type="compositionally biased region" description="Low complexity" evidence="1">
    <location>
        <begin position="29"/>
        <end position="38"/>
    </location>
</feature>
<accession>A0A5C5G4L0</accession>
<name>A0A5C5G4L0_9BASI</name>
<organism evidence="3 4">
    <name type="scientific">Rhodotorula diobovata</name>
    <dbReference type="NCBI Taxonomy" id="5288"/>
    <lineage>
        <taxon>Eukaryota</taxon>
        <taxon>Fungi</taxon>
        <taxon>Dikarya</taxon>
        <taxon>Basidiomycota</taxon>
        <taxon>Pucciniomycotina</taxon>
        <taxon>Microbotryomycetes</taxon>
        <taxon>Sporidiobolales</taxon>
        <taxon>Sporidiobolaceae</taxon>
        <taxon>Rhodotorula</taxon>
    </lineage>
</organism>
<gene>
    <name evidence="3" type="ORF">DMC30DRAFT_414726</name>
</gene>
<keyword evidence="4" id="KW-1185">Reference proteome</keyword>
<feature type="domain" description="C2H2-type" evidence="2">
    <location>
        <begin position="41"/>
        <end position="63"/>
    </location>
</feature>
<protein>
    <recommendedName>
        <fullName evidence="2">C2H2-type domain-containing protein</fullName>
    </recommendedName>
</protein>
<sequence>MAAPSPTVAPPPTSSSTAPGPGLAPQPAPSEAQAQAPAHACRWRFCTEVLPTGAALQAHAVAHLREAFPAAAMKTRGG</sequence>
<comment type="caution">
    <text evidence="3">The sequence shown here is derived from an EMBL/GenBank/DDBJ whole genome shotgun (WGS) entry which is preliminary data.</text>
</comment>
<proteinExistence type="predicted"/>
<evidence type="ECO:0000313" key="3">
    <source>
        <dbReference type="EMBL" id="TNY22851.1"/>
    </source>
</evidence>
<feature type="region of interest" description="Disordered" evidence="1">
    <location>
        <begin position="1"/>
        <end position="38"/>
    </location>
</feature>
<dbReference type="AlphaFoldDB" id="A0A5C5G4L0"/>
<evidence type="ECO:0000256" key="1">
    <source>
        <dbReference type="SAM" id="MobiDB-lite"/>
    </source>
</evidence>
<evidence type="ECO:0000259" key="2">
    <source>
        <dbReference type="PROSITE" id="PS00028"/>
    </source>
</evidence>
<dbReference type="EMBL" id="SOZI01000019">
    <property type="protein sequence ID" value="TNY22851.1"/>
    <property type="molecule type" value="Genomic_DNA"/>
</dbReference>